<organism evidence="3 4">
    <name type="scientific">Labrus bergylta</name>
    <name type="common">ballan wrasse</name>
    <dbReference type="NCBI Taxonomy" id="56723"/>
    <lineage>
        <taxon>Eukaryota</taxon>
        <taxon>Metazoa</taxon>
        <taxon>Chordata</taxon>
        <taxon>Craniata</taxon>
        <taxon>Vertebrata</taxon>
        <taxon>Euteleostomi</taxon>
        <taxon>Actinopterygii</taxon>
        <taxon>Neopterygii</taxon>
        <taxon>Teleostei</taxon>
        <taxon>Neoteleostei</taxon>
        <taxon>Acanthomorphata</taxon>
        <taxon>Eupercaria</taxon>
        <taxon>Labriformes</taxon>
        <taxon>Labridae</taxon>
        <taxon>Labrus</taxon>
    </lineage>
</organism>
<feature type="domain" description="Ig-like" evidence="2">
    <location>
        <begin position="198"/>
        <end position="276"/>
    </location>
</feature>
<dbReference type="SUPFAM" id="SSF48726">
    <property type="entry name" value="Immunoglobulin"/>
    <property type="match status" value="3"/>
</dbReference>
<accession>A0A3Q3F1B4</accession>
<dbReference type="InterPro" id="IPR013106">
    <property type="entry name" value="Ig_V-set"/>
</dbReference>
<dbReference type="STRING" id="56723.ENSLBEP00000013551"/>
<dbReference type="PANTHER" id="PTHR46484:SF1">
    <property type="entry name" value="SCHWANN CELL MYELIN PROTEIN-RELATED"/>
    <property type="match status" value="1"/>
</dbReference>
<keyword evidence="4" id="KW-1185">Reference proteome</keyword>
<dbReference type="AlphaFoldDB" id="A0A3Q3F1B4"/>
<dbReference type="Proteomes" id="UP000261660">
    <property type="component" value="Unplaced"/>
</dbReference>
<dbReference type="PANTHER" id="PTHR46484">
    <property type="entry name" value="SI:CH211-171H4.5-RELATED"/>
    <property type="match status" value="1"/>
</dbReference>
<reference evidence="3" key="2">
    <citation type="submission" date="2025-09" db="UniProtKB">
        <authorList>
            <consortium name="Ensembl"/>
        </authorList>
    </citation>
    <scope>IDENTIFICATION</scope>
</reference>
<sequence length="308" mass="34482">MASLKCPLLYVLLCFQATVPSPVKGLLGSCVVIPCTFDYPDPGRTLTGLTGMWTDQAHQLINHPVQSKVIEQYRGRTELLGDVRQKNCSLKIDPIQQSDEGPFHFRIEMAGYEKYSYTANCFHSSRFLVKNKLKEGETVFASCSVSHSCPASPPVFNWSHSGENVFQQKQLNAGQWKATSTLTLTLHIKHACFHADAPVNVKVEYKSEVKEGESVRMECSSDANPPASYEWHNETGAQLFHGKVYTLHNASRHTGALYCTAINTIARNKSSPVQLNVLRKSTKKAHYTIIYTEIKKLFIILLILGFDI</sequence>
<evidence type="ECO:0000259" key="2">
    <source>
        <dbReference type="PROSITE" id="PS50835"/>
    </source>
</evidence>
<dbReference type="Ensembl" id="ENSLBET00000014292.1">
    <property type="protein sequence ID" value="ENSLBEP00000013551.1"/>
    <property type="gene ID" value="ENSLBEG00000010460.1"/>
</dbReference>
<dbReference type="InterPro" id="IPR007110">
    <property type="entry name" value="Ig-like_dom"/>
</dbReference>
<proteinExistence type="predicted"/>
<dbReference type="Gene3D" id="2.60.40.10">
    <property type="entry name" value="Immunoglobulins"/>
    <property type="match status" value="3"/>
</dbReference>
<dbReference type="SMART" id="SM00409">
    <property type="entry name" value="IG"/>
    <property type="match status" value="2"/>
</dbReference>
<dbReference type="InterPro" id="IPR036179">
    <property type="entry name" value="Ig-like_dom_sf"/>
</dbReference>
<feature type="signal peptide" evidence="1">
    <location>
        <begin position="1"/>
        <end position="25"/>
    </location>
</feature>
<dbReference type="GeneTree" id="ENSGT01150000286924"/>
<protein>
    <recommendedName>
        <fullName evidence="2">Ig-like domain-containing protein</fullName>
    </recommendedName>
</protein>
<evidence type="ECO:0000313" key="3">
    <source>
        <dbReference type="Ensembl" id="ENSLBEP00000013551.1"/>
    </source>
</evidence>
<dbReference type="InterPro" id="IPR003599">
    <property type="entry name" value="Ig_sub"/>
</dbReference>
<dbReference type="InParanoid" id="A0A3Q3F1B4"/>
<dbReference type="InterPro" id="IPR013783">
    <property type="entry name" value="Ig-like_fold"/>
</dbReference>
<reference evidence="3" key="1">
    <citation type="submission" date="2025-08" db="UniProtKB">
        <authorList>
            <consortium name="Ensembl"/>
        </authorList>
    </citation>
    <scope>IDENTIFICATION</scope>
</reference>
<dbReference type="Pfam" id="PF13895">
    <property type="entry name" value="Ig_2"/>
    <property type="match status" value="1"/>
</dbReference>
<keyword evidence="1" id="KW-0732">Signal</keyword>
<dbReference type="Pfam" id="PF07686">
    <property type="entry name" value="V-set"/>
    <property type="match status" value="1"/>
</dbReference>
<feature type="chain" id="PRO_5018726040" description="Ig-like domain-containing protein" evidence="1">
    <location>
        <begin position="26"/>
        <end position="308"/>
    </location>
</feature>
<evidence type="ECO:0000313" key="4">
    <source>
        <dbReference type="Proteomes" id="UP000261660"/>
    </source>
</evidence>
<dbReference type="PROSITE" id="PS50835">
    <property type="entry name" value="IG_LIKE"/>
    <property type="match status" value="1"/>
</dbReference>
<evidence type="ECO:0000256" key="1">
    <source>
        <dbReference type="SAM" id="SignalP"/>
    </source>
</evidence>
<name>A0A3Q3F1B4_9LABR</name>